<sequence length="86" mass="9604">MCRYADMDLLERAVGRDGRVLAFEVSSLAREWACSLNASRCLLHASLIARYLERTSISAEPGIHVPRALFSAALVYMCVAQYRPIT</sequence>
<reference evidence="1" key="1">
    <citation type="submission" date="2022-12" db="EMBL/GenBank/DDBJ databases">
        <authorList>
            <person name="Petersen C."/>
        </authorList>
    </citation>
    <scope>NUCLEOTIDE SEQUENCE</scope>
    <source>
        <strain evidence="1">IBT 3081</strain>
    </source>
</reference>
<dbReference type="RefSeq" id="XP_056576771.1">
    <property type="nucleotide sequence ID" value="XM_056725920.1"/>
</dbReference>
<reference evidence="1" key="2">
    <citation type="journal article" date="2023" name="IMA Fungus">
        <title>Comparative genomic study of the Penicillium genus elucidates a diverse pangenome and 15 lateral gene transfer events.</title>
        <authorList>
            <person name="Petersen C."/>
            <person name="Sorensen T."/>
            <person name="Nielsen M.R."/>
            <person name="Sondergaard T.E."/>
            <person name="Sorensen J.L."/>
            <person name="Fitzpatrick D.A."/>
            <person name="Frisvad J.C."/>
            <person name="Nielsen K.L."/>
        </authorList>
    </citation>
    <scope>NUCLEOTIDE SEQUENCE</scope>
    <source>
        <strain evidence="1">IBT 3081</strain>
    </source>
</reference>
<accession>A0A9W9V2I0</accession>
<protein>
    <submittedName>
        <fullName evidence="1">Uncharacterized protein</fullName>
    </submittedName>
</protein>
<evidence type="ECO:0000313" key="1">
    <source>
        <dbReference type="EMBL" id="KAJ5365304.1"/>
    </source>
</evidence>
<gene>
    <name evidence="1" type="ORF">N7517_008190</name>
</gene>
<organism evidence="1 2">
    <name type="scientific">Penicillium concentricum</name>
    <dbReference type="NCBI Taxonomy" id="293559"/>
    <lineage>
        <taxon>Eukaryota</taxon>
        <taxon>Fungi</taxon>
        <taxon>Dikarya</taxon>
        <taxon>Ascomycota</taxon>
        <taxon>Pezizomycotina</taxon>
        <taxon>Eurotiomycetes</taxon>
        <taxon>Eurotiomycetidae</taxon>
        <taxon>Eurotiales</taxon>
        <taxon>Aspergillaceae</taxon>
        <taxon>Penicillium</taxon>
    </lineage>
</organism>
<dbReference type="Proteomes" id="UP001147752">
    <property type="component" value="Unassembled WGS sequence"/>
</dbReference>
<dbReference type="EMBL" id="JAPZBT010000003">
    <property type="protein sequence ID" value="KAJ5365304.1"/>
    <property type="molecule type" value="Genomic_DNA"/>
</dbReference>
<dbReference type="GeneID" id="81465103"/>
<keyword evidence="2" id="KW-1185">Reference proteome</keyword>
<dbReference type="AlphaFoldDB" id="A0A9W9V2I0"/>
<evidence type="ECO:0000313" key="2">
    <source>
        <dbReference type="Proteomes" id="UP001147752"/>
    </source>
</evidence>
<dbReference type="OrthoDB" id="10018191at2759"/>
<proteinExistence type="predicted"/>
<comment type="caution">
    <text evidence="1">The sequence shown here is derived from an EMBL/GenBank/DDBJ whole genome shotgun (WGS) entry which is preliminary data.</text>
</comment>
<name>A0A9W9V2I0_9EURO</name>